<keyword evidence="3" id="KW-1185">Reference proteome</keyword>
<dbReference type="AlphaFoldDB" id="A0A9D4H0Q4"/>
<feature type="region of interest" description="Disordered" evidence="1">
    <location>
        <begin position="133"/>
        <end position="154"/>
    </location>
</feature>
<dbReference type="Proteomes" id="UP000828390">
    <property type="component" value="Unassembled WGS sequence"/>
</dbReference>
<evidence type="ECO:0000313" key="2">
    <source>
        <dbReference type="EMBL" id="KAH3826463.1"/>
    </source>
</evidence>
<dbReference type="GO" id="GO:0005654">
    <property type="term" value="C:nucleoplasm"/>
    <property type="evidence" value="ECO:0007669"/>
    <property type="project" value="TreeGrafter"/>
</dbReference>
<evidence type="ECO:0000256" key="1">
    <source>
        <dbReference type="SAM" id="MobiDB-lite"/>
    </source>
</evidence>
<reference evidence="2" key="2">
    <citation type="submission" date="2020-11" db="EMBL/GenBank/DDBJ databases">
        <authorList>
            <person name="McCartney M.A."/>
            <person name="Auch B."/>
            <person name="Kono T."/>
            <person name="Mallez S."/>
            <person name="Becker A."/>
            <person name="Gohl D.M."/>
            <person name="Silverstein K.A.T."/>
            <person name="Koren S."/>
            <person name="Bechman K.B."/>
            <person name="Herman A."/>
            <person name="Abrahante J.E."/>
            <person name="Garbe J."/>
        </authorList>
    </citation>
    <scope>NUCLEOTIDE SEQUENCE</scope>
    <source>
        <strain evidence="2">Duluth1</strain>
        <tissue evidence="2">Whole animal</tissue>
    </source>
</reference>
<dbReference type="OrthoDB" id="5945634at2759"/>
<comment type="caution">
    <text evidence="2">The sequence shown here is derived from an EMBL/GenBank/DDBJ whole genome shotgun (WGS) entry which is preliminary data.</text>
</comment>
<protein>
    <submittedName>
        <fullName evidence="2">Uncharacterized protein</fullName>
    </submittedName>
</protein>
<accession>A0A9D4H0Q4</accession>
<organism evidence="2 3">
    <name type="scientific">Dreissena polymorpha</name>
    <name type="common">Zebra mussel</name>
    <name type="synonym">Mytilus polymorpha</name>
    <dbReference type="NCBI Taxonomy" id="45954"/>
    <lineage>
        <taxon>Eukaryota</taxon>
        <taxon>Metazoa</taxon>
        <taxon>Spiralia</taxon>
        <taxon>Lophotrochozoa</taxon>
        <taxon>Mollusca</taxon>
        <taxon>Bivalvia</taxon>
        <taxon>Autobranchia</taxon>
        <taxon>Heteroconchia</taxon>
        <taxon>Euheterodonta</taxon>
        <taxon>Imparidentia</taxon>
        <taxon>Neoheterodontei</taxon>
        <taxon>Myida</taxon>
        <taxon>Dreissenoidea</taxon>
        <taxon>Dreissenidae</taxon>
        <taxon>Dreissena</taxon>
    </lineage>
</organism>
<evidence type="ECO:0000313" key="3">
    <source>
        <dbReference type="Proteomes" id="UP000828390"/>
    </source>
</evidence>
<proteinExistence type="predicted"/>
<dbReference type="InterPro" id="IPR033214">
    <property type="entry name" value="AKIP1"/>
</dbReference>
<reference evidence="2" key="1">
    <citation type="journal article" date="2019" name="bioRxiv">
        <title>The Genome of the Zebra Mussel, Dreissena polymorpha: A Resource for Invasive Species Research.</title>
        <authorList>
            <person name="McCartney M.A."/>
            <person name="Auch B."/>
            <person name="Kono T."/>
            <person name="Mallez S."/>
            <person name="Zhang Y."/>
            <person name="Obille A."/>
            <person name="Becker A."/>
            <person name="Abrahante J.E."/>
            <person name="Garbe J."/>
            <person name="Badalamenti J.P."/>
            <person name="Herman A."/>
            <person name="Mangelson H."/>
            <person name="Liachko I."/>
            <person name="Sullivan S."/>
            <person name="Sone E.D."/>
            <person name="Koren S."/>
            <person name="Silverstein K.A.T."/>
            <person name="Beckman K.B."/>
            <person name="Gohl D.M."/>
        </authorList>
    </citation>
    <scope>NUCLEOTIDE SEQUENCE</scope>
    <source>
        <strain evidence="2">Duluth1</strain>
        <tissue evidence="2">Whole animal</tissue>
    </source>
</reference>
<dbReference type="EMBL" id="JAIWYP010000005">
    <property type="protein sequence ID" value="KAH3826463.1"/>
    <property type="molecule type" value="Genomic_DNA"/>
</dbReference>
<dbReference type="PANTHER" id="PTHR14330:SF2">
    <property type="entry name" value="A-KINASE-INTERACTING PROTEIN 1"/>
    <property type="match status" value="1"/>
</dbReference>
<dbReference type="GO" id="GO:1901222">
    <property type="term" value="P:regulation of non-canonical NF-kappaB signal transduction"/>
    <property type="evidence" value="ECO:0007669"/>
    <property type="project" value="InterPro"/>
</dbReference>
<sequence length="154" mass="17594">MDEGVSWSTNSLQRSLVVAQKTYWRTVDRKVDWPGPLSQSKPAQEVENVNTCTPLEEAFAGVMQAMSMTTAQCKRFYRICLPRDHEQTARRHCSRFHGQTSVQSQYRIQVTRQDFSSGIKASTRTRHVDAASSLNHSQPFTGVRKMVDRQSDEL</sequence>
<gene>
    <name evidence="2" type="ORF">DPMN_128369</name>
</gene>
<name>A0A9D4H0Q4_DREPO</name>
<feature type="compositionally biased region" description="Basic and acidic residues" evidence="1">
    <location>
        <begin position="145"/>
        <end position="154"/>
    </location>
</feature>
<dbReference type="PANTHER" id="PTHR14330">
    <property type="entry name" value="A-KINASE-INTERACTING PROTEIN 1"/>
    <property type="match status" value="1"/>
</dbReference>